<dbReference type="Proteomes" id="UP000282454">
    <property type="component" value="Unassembled WGS sequence"/>
</dbReference>
<protein>
    <submittedName>
        <fullName evidence="1">Uncharacterized protein (DUF2252 family)</fullName>
    </submittedName>
</protein>
<dbReference type="InterPro" id="IPR011009">
    <property type="entry name" value="Kinase-like_dom_sf"/>
</dbReference>
<accession>A0A421AW34</accession>
<dbReference type="Pfam" id="PF10009">
    <property type="entry name" value="DUF2252"/>
    <property type="match status" value="1"/>
</dbReference>
<organism evidence="1 2">
    <name type="scientific">Actinokineospora cianjurensis</name>
    <dbReference type="NCBI Taxonomy" id="585224"/>
    <lineage>
        <taxon>Bacteria</taxon>
        <taxon>Bacillati</taxon>
        <taxon>Actinomycetota</taxon>
        <taxon>Actinomycetes</taxon>
        <taxon>Pseudonocardiales</taxon>
        <taxon>Pseudonocardiaceae</taxon>
        <taxon>Actinokineospora</taxon>
    </lineage>
</organism>
<dbReference type="PANTHER" id="PTHR39441">
    <property type="entry name" value="DUF2252 DOMAIN-CONTAINING PROTEIN"/>
    <property type="match status" value="1"/>
</dbReference>
<proteinExistence type="predicted"/>
<dbReference type="EMBL" id="RCDD01000008">
    <property type="protein sequence ID" value="RLK54123.1"/>
    <property type="molecule type" value="Genomic_DNA"/>
</dbReference>
<dbReference type="RefSeq" id="WP_121394416.1">
    <property type="nucleotide sequence ID" value="NZ_RCDD01000008.1"/>
</dbReference>
<keyword evidence="2" id="KW-1185">Reference proteome</keyword>
<name>A0A421AW34_9PSEU</name>
<comment type="caution">
    <text evidence="1">The sequence shown here is derived from an EMBL/GenBank/DDBJ whole genome shotgun (WGS) entry which is preliminary data.</text>
</comment>
<sequence>MSDDRRQRIVSVLHAAFADLMAADPTAFRSKFRKMAAEPFAFYRGSACLFYADMVDEPDEWSDPRTGRVWIQGDLHAENFGTYMDAEGTLVFDVNDFDEAYLGAFTWDVRRFAASMALLGWRKAFPDEAITRLVRAYTETYVRQVREFADKPGDEMFSLRLDNTEGAINQVLLQARLATRVGLLNETTSVRDFDRVFRIGPGVRKLDDEERAKVEAAFEGYLDTIPSGKRASSSLSYKVKDVVGRSGFGIGSAGLPAYNVLVEGRSQALENDVVLSMKQANVAAPSRVVDDEKIRSYFHHHGHRTAVSQRALQAHADPWLGFTEVDGTGFVVAELSPYVTDLDWSDLTEPGDILPVVEYLGRASAKAHCVSDSDSEQTLVGFQVEEAIAGAIGDREGPFVDAVVDFAHRYAEQTRLDHRLFVEAFRGGEIKGVESV</sequence>
<dbReference type="SUPFAM" id="SSF56112">
    <property type="entry name" value="Protein kinase-like (PK-like)"/>
    <property type="match status" value="1"/>
</dbReference>
<dbReference type="AlphaFoldDB" id="A0A421AW34"/>
<evidence type="ECO:0000313" key="1">
    <source>
        <dbReference type="EMBL" id="RLK54123.1"/>
    </source>
</evidence>
<gene>
    <name evidence="1" type="ORF">CLV68_6125</name>
</gene>
<reference evidence="1 2" key="1">
    <citation type="submission" date="2018-10" db="EMBL/GenBank/DDBJ databases">
        <title>Genomic Encyclopedia of Archaeal and Bacterial Type Strains, Phase II (KMG-II): from individual species to whole genera.</title>
        <authorList>
            <person name="Goeker M."/>
        </authorList>
    </citation>
    <scope>NUCLEOTIDE SEQUENCE [LARGE SCALE GENOMIC DNA]</scope>
    <source>
        <strain evidence="1 2">DSM 45657</strain>
    </source>
</reference>
<dbReference type="PANTHER" id="PTHR39441:SF1">
    <property type="entry name" value="DUF2252 DOMAIN-CONTAINING PROTEIN"/>
    <property type="match status" value="1"/>
</dbReference>
<evidence type="ECO:0000313" key="2">
    <source>
        <dbReference type="Proteomes" id="UP000282454"/>
    </source>
</evidence>
<dbReference type="OrthoDB" id="1491115at2"/>
<dbReference type="InterPro" id="IPR018721">
    <property type="entry name" value="DUF2252"/>
</dbReference>